<proteinExistence type="predicted"/>
<evidence type="ECO:0008006" key="3">
    <source>
        <dbReference type="Google" id="ProtNLM"/>
    </source>
</evidence>
<sequence>MSFTTSPDSLVPHLDPVGDLGNFTYAVYQMPPGKAYMAEGTTCTWPEWIETWGRINNVHVKYRQVTPDEMTAATPDRDAGIETGYMFSYTSDPGYDGGMKLLKAKDIREVCVLF</sequence>
<comment type="caution">
    <text evidence="1">The sequence shown here is derived from an EMBL/GenBank/DDBJ whole genome shotgun (WGS) entry which is preliminary data.</text>
</comment>
<dbReference type="VEuPathDB" id="FungiDB:FOC4_g10002660"/>
<name>A0A420Q0K8_FUSOX</name>
<dbReference type="AlphaFoldDB" id="A0A420Q0K8"/>
<gene>
    <name evidence="1" type="ORF">BFJ68_g13702</name>
</gene>
<dbReference type="Gene3D" id="3.40.50.720">
    <property type="entry name" value="NAD(P)-binding Rossmann-like Domain"/>
    <property type="match status" value="1"/>
</dbReference>
<dbReference type="EMBL" id="MRCY01000104">
    <property type="protein sequence ID" value="RKK98291.1"/>
    <property type="molecule type" value="Genomic_DNA"/>
</dbReference>
<dbReference type="VEuPathDB" id="FungiDB:HZS61_005621"/>
<dbReference type="SUPFAM" id="SSF51735">
    <property type="entry name" value="NAD(P)-binding Rossmann-fold domains"/>
    <property type="match status" value="1"/>
</dbReference>
<organism evidence="1 2">
    <name type="scientific">Fusarium oxysporum</name>
    <name type="common">Fusarium vascular wilt</name>
    <dbReference type="NCBI Taxonomy" id="5507"/>
    <lineage>
        <taxon>Eukaryota</taxon>
        <taxon>Fungi</taxon>
        <taxon>Dikarya</taxon>
        <taxon>Ascomycota</taxon>
        <taxon>Pezizomycotina</taxon>
        <taxon>Sordariomycetes</taxon>
        <taxon>Hypocreomycetidae</taxon>
        <taxon>Hypocreales</taxon>
        <taxon>Nectriaceae</taxon>
        <taxon>Fusarium</taxon>
        <taxon>Fusarium oxysporum species complex</taxon>
    </lineage>
</organism>
<dbReference type="VEuPathDB" id="FungiDB:FOIG_14820"/>
<dbReference type="VEuPathDB" id="FungiDB:FOZG_16591"/>
<accession>A0A420Q0K8</accession>
<dbReference type="InterPro" id="IPR036291">
    <property type="entry name" value="NAD(P)-bd_dom_sf"/>
</dbReference>
<protein>
    <recommendedName>
        <fullName evidence="3">NmrA-like domain-containing protein</fullName>
    </recommendedName>
</protein>
<reference evidence="1 2" key="1">
    <citation type="journal article" date="2018" name="Sci. Rep.">
        <title>Characterisation of pathogen-specific regions and novel effector candidates in Fusarium oxysporum f. sp. cepae.</title>
        <authorList>
            <person name="Armitage A.D."/>
            <person name="Taylor A."/>
            <person name="Sobczyk M.K."/>
            <person name="Baxter L."/>
            <person name="Greenfield B.P."/>
            <person name="Bates H.J."/>
            <person name="Wilson F."/>
            <person name="Jackson A.C."/>
            <person name="Ott S."/>
            <person name="Harrison R.J."/>
            <person name="Clarkson J.P."/>
        </authorList>
    </citation>
    <scope>NUCLEOTIDE SEQUENCE [LARGE SCALE GENOMIC DNA]</scope>
    <source>
        <strain evidence="1 2">Fo_A28</strain>
    </source>
</reference>
<evidence type="ECO:0000313" key="1">
    <source>
        <dbReference type="EMBL" id="RKK98291.1"/>
    </source>
</evidence>
<dbReference type="VEuPathDB" id="FungiDB:FOMG_13425"/>
<dbReference type="VEuPathDB" id="FungiDB:FOXG_16550"/>
<dbReference type="VEuPathDB" id="FungiDB:FOC1_g10008851"/>
<evidence type="ECO:0000313" key="2">
    <source>
        <dbReference type="Proteomes" id="UP000285860"/>
    </source>
</evidence>
<dbReference type="Proteomes" id="UP000285860">
    <property type="component" value="Unassembled WGS sequence"/>
</dbReference>